<organism evidence="4 5">
    <name type="scientific">Paenibacillus glycinis</name>
    <dbReference type="NCBI Taxonomy" id="2697035"/>
    <lineage>
        <taxon>Bacteria</taxon>
        <taxon>Bacillati</taxon>
        <taxon>Bacillota</taxon>
        <taxon>Bacilli</taxon>
        <taxon>Bacillales</taxon>
        <taxon>Paenibacillaceae</taxon>
        <taxon>Paenibacillus</taxon>
    </lineage>
</organism>
<dbReference type="SMART" id="SM00641">
    <property type="entry name" value="Glyco_25"/>
    <property type="match status" value="1"/>
</dbReference>
<dbReference type="PANTHER" id="PTHR34135">
    <property type="entry name" value="LYSOZYME"/>
    <property type="match status" value="1"/>
</dbReference>
<dbReference type="CDD" id="cd00599">
    <property type="entry name" value="GH25_muramidase"/>
    <property type="match status" value="1"/>
</dbReference>
<evidence type="ECO:0000313" key="4">
    <source>
        <dbReference type="EMBL" id="NBD24309.1"/>
    </source>
</evidence>
<accession>A0ABW9XNW2</accession>
<reference evidence="4 5" key="1">
    <citation type="submission" date="2020-01" db="EMBL/GenBank/DDBJ databases">
        <title>Paenibacillus soybeanensis sp. nov. isolated from the nodules of soybean (Glycine max(L.) Merr).</title>
        <authorList>
            <person name="Wang H."/>
        </authorList>
    </citation>
    <scope>NUCLEOTIDE SEQUENCE [LARGE SCALE GENOMIC DNA]</scope>
    <source>
        <strain evidence="4 5">T1</strain>
    </source>
</reference>
<dbReference type="Gene3D" id="3.20.20.80">
    <property type="entry name" value="Glycosidases"/>
    <property type="match status" value="1"/>
</dbReference>
<evidence type="ECO:0000256" key="1">
    <source>
        <dbReference type="ARBA" id="ARBA00010646"/>
    </source>
</evidence>
<evidence type="ECO:0000313" key="5">
    <source>
        <dbReference type="Proteomes" id="UP000665561"/>
    </source>
</evidence>
<name>A0ABW9XNW2_9BACL</name>
<evidence type="ECO:0000256" key="2">
    <source>
        <dbReference type="ARBA" id="ARBA00022801"/>
    </source>
</evidence>
<dbReference type="GO" id="GO:0016787">
    <property type="term" value="F:hydrolase activity"/>
    <property type="evidence" value="ECO:0007669"/>
    <property type="project" value="UniProtKB-KW"/>
</dbReference>
<dbReference type="RefSeq" id="WP_161743104.1">
    <property type="nucleotide sequence ID" value="NZ_JAAAMV010000005.1"/>
</dbReference>
<dbReference type="Proteomes" id="UP000665561">
    <property type="component" value="Unassembled WGS sequence"/>
</dbReference>
<dbReference type="InterPro" id="IPR018077">
    <property type="entry name" value="Glyco_hydro_fam25_subgr"/>
</dbReference>
<dbReference type="PROSITE" id="PS51904">
    <property type="entry name" value="GLYCOSYL_HYDROL_F25_2"/>
    <property type="match status" value="1"/>
</dbReference>
<keyword evidence="3" id="KW-0326">Glycosidase</keyword>
<comment type="caution">
    <text evidence="4">The sequence shown here is derived from an EMBL/GenBank/DDBJ whole genome shotgun (WGS) entry which is preliminary data.</text>
</comment>
<dbReference type="Pfam" id="PF01183">
    <property type="entry name" value="Glyco_hydro_25"/>
    <property type="match status" value="1"/>
</dbReference>
<proteinExistence type="inferred from homology"/>
<dbReference type="SUPFAM" id="SSF51445">
    <property type="entry name" value="(Trans)glycosidases"/>
    <property type="match status" value="1"/>
</dbReference>
<dbReference type="PANTHER" id="PTHR34135:SF2">
    <property type="entry name" value="LYSOZYME"/>
    <property type="match status" value="1"/>
</dbReference>
<dbReference type="EMBL" id="JAAAMV010000005">
    <property type="protein sequence ID" value="NBD24309.1"/>
    <property type="molecule type" value="Genomic_DNA"/>
</dbReference>
<evidence type="ECO:0000256" key="3">
    <source>
        <dbReference type="ARBA" id="ARBA00023295"/>
    </source>
</evidence>
<sequence length="314" mass="33740">MQAKRPGNRKIIDVSHHQGEIDWAAVQADGVHGAFIKVSEGIGVTDAKFAANAAGAKKAGLTVGFYHYAHPERSEAVAEATFFASVVRAGQAPDFPHVLDVEGAAGVIGADKLTAWCIAWLEEVERLTGHPTMIYTGASFAKTYLGKPLAAWPLWVAHYGVEQPMANATWSAWSVFQFTSNGHIKGISGDVDINAMEQAFFDAYAARTAPHPANQANNVKIIVNGKLAAYGRLIEGRVYLPLRQLGDALGVPVEWKAAEATPYVAGRIVTNFKLIDGVTYLGVRSAAELLDGKATWDNETKKVYFSLAPFATNA</sequence>
<keyword evidence="5" id="KW-1185">Reference proteome</keyword>
<gene>
    <name evidence="4" type="ORF">GT019_10545</name>
</gene>
<dbReference type="InterPro" id="IPR002053">
    <property type="entry name" value="Glyco_hydro_25"/>
</dbReference>
<dbReference type="InterPro" id="IPR017853">
    <property type="entry name" value="GH"/>
</dbReference>
<comment type="similarity">
    <text evidence="1">Belongs to the glycosyl hydrolase 25 family.</text>
</comment>
<protein>
    <submittedName>
        <fullName evidence="4">Glycoside hydrolase</fullName>
    </submittedName>
</protein>
<keyword evidence="2 4" id="KW-0378">Hydrolase</keyword>